<feature type="transmembrane region" description="Helical" evidence="1">
    <location>
        <begin position="7"/>
        <end position="28"/>
    </location>
</feature>
<reference evidence="2 3" key="1">
    <citation type="submission" date="2018-12" db="EMBL/GenBank/DDBJ databases">
        <title>The complete genome of the methanogenic archaea of the candidate phylum Verstraetearchaeota, obtained from the metagenome of underground thermal water.</title>
        <authorList>
            <person name="Kadnikov V.V."/>
            <person name="Mardanov A.V."/>
            <person name="Beletsky A.V."/>
            <person name="Karnachuk O.V."/>
            <person name="Ravin N.V."/>
        </authorList>
    </citation>
    <scope>NUCLEOTIDE SEQUENCE [LARGE SCALE GENOMIC DNA]</scope>
    <source>
        <strain evidence="2">Ch88</strain>
    </source>
</reference>
<protein>
    <submittedName>
        <fullName evidence="2">Uncharacterized protein</fullName>
    </submittedName>
</protein>
<evidence type="ECO:0000313" key="2">
    <source>
        <dbReference type="EMBL" id="RWX73625.1"/>
    </source>
</evidence>
<feature type="transmembrane region" description="Helical" evidence="1">
    <location>
        <begin position="34"/>
        <end position="57"/>
    </location>
</feature>
<accession>A0A444L7S6</accession>
<keyword evidence="1" id="KW-0812">Transmembrane</keyword>
<evidence type="ECO:0000313" key="3">
    <source>
        <dbReference type="Proteomes" id="UP000288215"/>
    </source>
</evidence>
<evidence type="ECO:0000256" key="1">
    <source>
        <dbReference type="SAM" id="Phobius"/>
    </source>
</evidence>
<sequence length="60" mass="5935">MASGYRKYGAILGLIVAGVGAVVTGYTIMDPSALGITGTLIGITGIAIGLIIAVAAWKVD</sequence>
<comment type="caution">
    <text evidence="2">The sequence shown here is derived from an EMBL/GenBank/DDBJ whole genome shotgun (WGS) entry which is preliminary data.</text>
</comment>
<organism evidence="2 3">
    <name type="scientific">Methanosuratincola subterraneus</name>
    <dbReference type="NCBI Taxonomy" id="2593994"/>
    <lineage>
        <taxon>Archaea</taxon>
        <taxon>Thermoproteota</taxon>
        <taxon>Methanosuratincolia</taxon>
        <taxon>Candidatus Methanomethylicales</taxon>
        <taxon>Candidatus Methanomethylicaceae</taxon>
        <taxon>Candidatus Methanosuratincola (ex Vanwonterghem et al. 2016)</taxon>
    </lineage>
</organism>
<dbReference type="AlphaFoldDB" id="A0A444L7S6"/>
<dbReference type="EMBL" id="RXGA01000002">
    <property type="protein sequence ID" value="RWX73625.1"/>
    <property type="molecule type" value="Genomic_DNA"/>
</dbReference>
<keyword evidence="1" id="KW-0472">Membrane</keyword>
<keyword evidence="1" id="KW-1133">Transmembrane helix</keyword>
<name>A0A444L7S6_METS7</name>
<dbReference type="Proteomes" id="UP000288215">
    <property type="component" value="Unassembled WGS sequence"/>
</dbReference>
<proteinExistence type="predicted"/>
<gene>
    <name evidence="2" type="ORF">Metus_0404</name>
</gene>